<gene>
    <name evidence="1" type="ORF">GN958_ATG01010</name>
</gene>
<reference evidence="1" key="1">
    <citation type="submission" date="2020-03" db="EMBL/GenBank/DDBJ databases">
        <title>Hybrid Assembly of Korean Phytophthora infestans isolates.</title>
        <authorList>
            <person name="Prokchorchik M."/>
            <person name="Lee Y."/>
            <person name="Seo J."/>
            <person name="Cho J.-H."/>
            <person name="Park Y.-E."/>
            <person name="Jang D.-C."/>
            <person name="Im J.-S."/>
            <person name="Choi J.-G."/>
            <person name="Park H.-J."/>
            <person name="Lee G.-B."/>
            <person name="Lee Y.-G."/>
            <person name="Hong S.-Y."/>
            <person name="Cho K."/>
            <person name="Sohn K.H."/>
        </authorList>
    </citation>
    <scope>NUCLEOTIDE SEQUENCE</scope>
    <source>
        <strain evidence="1">KR_2_A2</strain>
    </source>
</reference>
<sequence>MTPLLFSIDPINAALEAAVAHSPLPTGTVRVCHATEDEWNAFADSEDPIARRNYLEWFPDMEEIHIIEFADAPHENLHCRAKRISYGPRQATPDSVLPPNVSIFADFRKIKVEIGVSQQWGMAPGELDQKAIAIWAAMPGVEYELCVSFDPNFANAEYKFWTNVESLVFRHGWRSL</sequence>
<evidence type="ECO:0000313" key="2">
    <source>
        <dbReference type="Proteomes" id="UP000704712"/>
    </source>
</evidence>
<organism evidence="1 2">
    <name type="scientific">Phytophthora infestans</name>
    <name type="common">Potato late blight agent</name>
    <name type="synonym">Botrytis infestans</name>
    <dbReference type="NCBI Taxonomy" id="4787"/>
    <lineage>
        <taxon>Eukaryota</taxon>
        <taxon>Sar</taxon>
        <taxon>Stramenopiles</taxon>
        <taxon>Oomycota</taxon>
        <taxon>Peronosporomycetes</taxon>
        <taxon>Peronosporales</taxon>
        <taxon>Peronosporaceae</taxon>
        <taxon>Phytophthora</taxon>
    </lineage>
</organism>
<dbReference type="EMBL" id="JAACNO010000135">
    <property type="protein sequence ID" value="KAF4149813.1"/>
    <property type="molecule type" value="Genomic_DNA"/>
</dbReference>
<dbReference type="AlphaFoldDB" id="A0A8S9VAX4"/>
<comment type="caution">
    <text evidence="1">The sequence shown here is derived from an EMBL/GenBank/DDBJ whole genome shotgun (WGS) entry which is preliminary data.</text>
</comment>
<accession>A0A8S9VAX4</accession>
<evidence type="ECO:0000313" key="1">
    <source>
        <dbReference type="EMBL" id="KAF4149813.1"/>
    </source>
</evidence>
<name>A0A8S9VAX4_PHYIN</name>
<dbReference type="Proteomes" id="UP000704712">
    <property type="component" value="Unassembled WGS sequence"/>
</dbReference>
<protein>
    <submittedName>
        <fullName evidence="1">Uncharacterized protein</fullName>
    </submittedName>
</protein>
<proteinExistence type="predicted"/>